<dbReference type="Pfam" id="PF13592">
    <property type="entry name" value="HTH_33"/>
    <property type="match status" value="1"/>
</dbReference>
<protein>
    <submittedName>
        <fullName evidence="1">Uncharacterized protein</fullName>
    </submittedName>
</protein>
<name>A0A059W050_STRNR</name>
<dbReference type="Pfam" id="PF13384">
    <property type="entry name" value="HTH_23"/>
    <property type="match status" value="1"/>
</dbReference>
<dbReference type="Proteomes" id="UP000288351">
    <property type="component" value="Unassembled WGS sequence"/>
</dbReference>
<dbReference type="InterPro" id="IPR025959">
    <property type="entry name" value="Winged_HTH_dom"/>
</dbReference>
<reference evidence="1 2" key="1">
    <citation type="journal article" date="2019" name="Microbiol. Resour. Announc.">
        <title>Draft Genome Sequence of the Most Traditional epsilon-Poly-l-Lysine Producer, Streptomyces albulus NBRC14147.</title>
        <authorList>
            <person name="Yamanaka K."/>
            <person name="Hamano Y."/>
        </authorList>
    </citation>
    <scope>NUCLEOTIDE SEQUENCE [LARGE SCALE GENOMIC DNA]</scope>
    <source>
        <strain evidence="1 2">NBRC 14147</strain>
    </source>
</reference>
<evidence type="ECO:0000313" key="1">
    <source>
        <dbReference type="EMBL" id="GCB88856.1"/>
    </source>
</evidence>
<dbReference type="InterPro" id="IPR009057">
    <property type="entry name" value="Homeodomain-like_sf"/>
</dbReference>
<accession>A0A059W050</accession>
<gene>
    <name evidence="1" type="ORF">SALB_01529</name>
</gene>
<dbReference type="EMBL" id="BHXC01000006">
    <property type="protein sequence ID" value="GCB88856.1"/>
    <property type="molecule type" value="Genomic_DNA"/>
</dbReference>
<dbReference type="eggNOG" id="COG3415">
    <property type="taxonomic scope" value="Bacteria"/>
</dbReference>
<organism evidence="1 2">
    <name type="scientific">Streptomyces noursei</name>
    <name type="common">Streptomyces albulus</name>
    <dbReference type="NCBI Taxonomy" id="1971"/>
    <lineage>
        <taxon>Bacteria</taxon>
        <taxon>Bacillati</taxon>
        <taxon>Actinomycetota</taxon>
        <taxon>Actinomycetes</taxon>
        <taxon>Kitasatosporales</taxon>
        <taxon>Streptomycetaceae</taxon>
        <taxon>Streptomyces</taxon>
    </lineage>
</organism>
<sequence length="164" mass="18500">MGLTCEGRLQREKLRLQAAEWFEEGIAQAEIARLLGASRQAVHVWHKKWKNGGTQALRSSGPSGRRPLVSEDEFTQVAEALKQGPAAHGFTGGGWTLARIRRVIKEATGAEYTSPSGVWRLLKRHGWSRQTPTRRAYERDEKAVMTWRSEVWPQVKPQPSTAEQ</sequence>
<proteinExistence type="predicted"/>
<evidence type="ECO:0000313" key="2">
    <source>
        <dbReference type="Proteomes" id="UP000288351"/>
    </source>
</evidence>
<dbReference type="AlphaFoldDB" id="A0A059W050"/>
<dbReference type="STRING" id="68570.DC74_677"/>
<dbReference type="SUPFAM" id="SSF46689">
    <property type="entry name" value="Homeodomain-like"/>
    <property type="match status" value="1"/>
</dbReference>
<comment type="caution">
    <text evidence="1">The sequence shown here is derived from an EMBL/GenBank/DDBJ whole genome shotgun (WGS) entry which is preliminary data.</text>
</comment>